<dbReference type="InterPro" id="IPR036390">
    <property type="entry name" value="WH_DNA-bd_sf"/>
</dbReference>
<dbReference type="RefSeq" id="WP_091907401.1">
    <property type="nucleotide sequence ID" value="NZ_FNLO01000004.1"/>
</dbReference>
<evidence type="ECO:0000313" key="5">
    <source>
        <dbReference type="EMBL" id="SDV48181.1"/>
    </source>
</evidence>
<dbReference type="InterPro" id="IPR036388">
    <property type="entry name" value="WH-like_DNA-bd_sf"/>
</dbReference>
<keyword evidence="6" id="KW-1185">Reference proteome</keyword>
<evidence type="ECO:0000256" key="3">
    <source>
        <dbReference type="ARBA" id="ARBA00023163"/>
    </source>
</evidence>
<dbReference type="GO" id="GO:0003700">
    <property type="term" value="F:DNA-binding transcription factor activity"/>
    <property type="evidence" value="ECO:0007669"/>
    <property type="project" value="InterPro"/>
</dbReference>
<dbReference type="InterPro" id="IPR000835">
    <property type="entry name" value="HTH_MarR-typ"/>
</dbReference>
<dbReference type="GO" id="GO:0003677">
    <property type="term" value="F:DNA binding"/>
    <property type="evidence" value="ECO:0007669"/>
    <property type="project" value="UniProtKB-KW"/>
</dbReference>
<dbReference type="PRINTS" id="PR00598">
    <property type="entry name" value="HTHMARR"/>
</dbReference>
<dbReference type="AlphaFoldDB" id="A0A1H2PNF6"/>
<sequence>MRQFGRTYRTFLAAFEAAVGLPMQRWRVLLSLHQRDEAISQKQLAEHLQIDPGALTRQLKHLQAMGWIERAVDARDNRITNVSLSSAGRAAVDDALPRRNAFLETVTVALPDDMLNVLSTALGLFETQLREQVAVRPTV</sequence>
<keyword evidence="1" id="KW-0805">Transcription regulation</keyword>
<proteinExistence type="predicted"/>
<keyword evidence="2 5" id="KW-0238">DNA-binding</keyword>
<dbReference type="Pfam" id="PF01047">
    <property type="entry name" value="MarR"/>
    <property type="match status" value="1"/>
</dbReference>
<dbReference type="Gene3D" id="1.10.10.10">
    <property type="entry name" value="Winged helix-like DNA-binding domain superfamily/Winged helix DNA-binding domain"/>
    <property type="match status" value="1"/>
</dbReference>
<dbReference type="PANTHER" id="PTHR42756">
    <property type="entry name" value="TRANSCRIPTIONAL REGULATOR, MARR"/>
    <property type="match status" value="1"/>
</dbReference>
<dbReference type="Proteomes" id="UP000243719">
    <property type="component" value="Unassembled WGS sequence"/>
</dbReference>
<accession>A0A1H2PNF6</accession>
<dbReference type="SUPFAM" id="SSF46785">
    <property type="entry name" value="Winged helix' DNA-binding domain"/>
    <property type="match status" value="1"/>
</dbReference>
<keyword evidence="3" id="KW-0804">Transcription</keyword>
<name>A0A1H2PNF6_9BURK</name>
<dbReference type="SMART" id="SM00347">
    <property type="entry name" value="HTH_MARR"/>
    <property type="match status" value="1"/>
</dbReference>
<dbReference type="OrthoDB" id="1467380at2"/>
<evidence type="ECO:0000256" key="1">
    <source>
        <dbReference type="ARBA" id="ARBA00023015"/>
    </source>
</evidence>
<feature type="domain" description="HTH marR-type" evidence="4">
    <location>
        <begin position="1"/>
        <end position="127"/>
    </location>
</feature>
<dbReference type="PANTHER" id="PTHR42756:SF1">
    <property type="entry name" value="TRANSCRIPTIONAL REPRESSOR OF EMRAB OPERON"/>
    <property type="match status" value="1"/>
</dbReference>
<reference evidence="6" key="1">
    <citation type="submission" date="2016-09" db="EMBL/GenBank/DDBJ databases">
        <authorList>
            <person name="Varghese N."/>
            <person name="Submissions S."/>
        </authorList>
    </citation>
    <scope>NUCLEOTIDE SEQUENCE [LARGE SCALE GENOMIC DNA]</scope>
    <source>
        <strain evidence="6">JS23</strain>
    </source>
</reference>
<protein>
    <submittedName>
        <fullName evidence="5">DNA-binding transcriptional regulator, MarR family</fullName>
    </submittedName>
</protein>
<dbReference type="EMBL" id="FNLO01000004">
    <property type="protein sequence ID" value="SDV48181.1"/>
    <property type="molecule type" value="Genomic_DNA"/>
</dbReference>
<gene>
    <name evidence="5" type="ORF">SAMN05216551_104228</name>
</gene>
<evidence type="ECO:0000256" key="2">
    <source>
        <dbReference type="ARBA" id="ARBA00023125"/>
    </source>
</evidence>
<dbReference type="PROSITE" id="PS50995">
    <property type="entry name" value="HTH_MARR_2"/>
    <property type="match status" value="1"/>
</dbReference>
<evidence type="ECO:0000313" key="6">
    <source>
        <dbReference type="Proteomes" id="UP000243719"/>
    </source>
</evidence>
<evidence type="ECO:0000259" key="4">
    <source>
        <dbReference type="PROSITE" id="PS50995"/>
    </source>
</evidence>
<organism evidence="5 6">
    <name type="scientific">Chitinasiproducens palmae</name>
    <dbReference type="NCBI Taxonomy" id="1770053"/>
    <lineage>
        <taxon>Bacteria</taxon>
        <taxon>Pseudomonadati</taxon>
        <taxon>Pseudomonadota</taxon>
        <taxon>Betaproteobacteria</taxon>
        <taxon>Burkholderiales</taxon>
        <taxon>Burkholderiaceae</taxon>
        <taxon>Chitinasiproducens</taxon>
    </lineage>
</organism>
<dbReference type="STRING" id="1770053.SAMN05216551_104228"/>